<reference evidence="1" key="1">
    <citation type="submission" date="2021-02" db="EMBL/GenBank/DDBJ databases">
        <authorList>
            <person name="Nowell W R."/>
        </authorList>
    </citation>
    <scope>NUCLEOTIDE SEQUENCE</scope>
</reference>
<dbReference type="Proteomes" id="UP000681722">
    <property type="component" value="Unassembled WGS sequence"/>
</dbReference>
<dbReference type="EMBL" id="CAJOBC010007335">
    <property type="protein sequence ID" value="CAF3928795.1"/>
    <property type="molecule type" value="Genomic_DNA"/>
</dbReference>
<accession>A0A814TS70</accession>
<dbReference type="OrthoDB" id="7554869at2759"/>
<keyword evidence="3" id="KW-1185">Reference proteome</keyword>
<evidence type="ECO:0000313" key="3">
    <source>
        <dbReference type="Proteomes" id="UP000663829"/>
    </source>
</evidence>
<dbReference type="Proteomes" id="UP000663829">
    <property type="component" value="Unassembled WGS sequence"/>
</dbReference>
<sequence>MLKAFFDALFCVTLPKLIGSHVIQVNFVTILSTDDDTTAVGHGKPNVFEWISDILKELLDLKLNGIVVNIPDSSGHVSPIHFEIIFLGIVGDLPALAMMLNFKGHNGYYACFFCLTRGVYDTKVLYPFTRPLVERSSDDFKRFALEGSPQNDCFGHYGMSVISELYDHDLPSAIMIDYLHTSLLRQTKTIITHLRELLSISEIERLDTLLKHQSFPHTFNRRLPSFLNLAYVKGSELRNLLLYAMIPRLIDFFDIELVSFLCLFVCGVRLLHGSPVVAVDRCIRQQLSSQLFDDYQRNVSQYFNKIHTLTCHLHDHYPKIYEDFGSLSSTSTFPFEDFIGYLGDGHYGSRNIAEQLIFYYSIDFFVNNAVDDRQDSFIDPDSYEMIDIVNVDKHDKRIILHHDSVLIIPYIMATGGTERSRRAAKPPAIYTPDDSFLCVMDAQNPTDYTCIHNSIIAKSSGKRVLVKDGNTMSEKIIIARGIMSVISRELPNYRLAVDLEHTFA</sequence>
<dbReference type="PANTHER" id="PTHR46579:SF1">
    <property type="entry name" value="F5_8 TYPE C DOMAIN-CONTAINING PROTEIN"/>
    <property type="match status" value="1"/>
</dbReference>
<protein>
    <submittedName>
        <fullName evidence="1">Uncharacterized protein</fullName>
    </submittedName>
</protein>
<evidence type="ECO:0000313" key="1">
    <source>
        <dbReference type="EMBL" id="CAF1165166.1"/>
    </source>
</evidence>
<organism evidence="1 3">
    <name type="scientific">Didymodactylos carnosus</name>
    <dbReference type="NCBI Taxonomy" id="1234261"/>
    <lineage>
        <taxon>Eukaryota</taxon>
        <taxon>Metazoa</taxon>
        <taxon>Spiralia</taxon>
        <taxon>Gnathifera</taxon>
        <taxon>Rotifera</taxon>
        <taxon>Eurotatoria</taxon>
        <taxon>Bdelloidea</taxon>
        <taxon>Philodinida</taxon>
        <taxon>Philodinidae</taxon>
        <taxon>Didymodactylos</taxon>
    </lineage>
</organism>
<dbReference type="AlphaFoldDB" id="A0A814TS70"/>
<dbReference type="EMBL" id="CAJNOQ010007335">
    <property type="protein sequence ID" value="CAF1165166.1"/>
    <property type="molecule type" value="Genomic_DNA"/>
</dbReference>
<comment type="caution">
    <text evidence="1">The sequence shown here is derived from an EMBL/GenBank/DDBJ whole genome shotgun (WGS) entry which is preliminary data.</text>
</comment>
<name>A0A814TS70_9BILA</name>
<evidence type="ECO:0000313" key="2">
    <source>
        <dbReference type="EMBL" id="CAF3928795.1"/>
    </source>
</evidence>
<gene>
    <name evidence="1" type="ORF">GPM918_LOCUS21888</name>
    <name evidence="2" type="ORF">SRO942_LOCUS21886</name>
</gene>
<dbReference type="PANTHER" id="PTHR46579">
    <property type="entry name" value="F5/8 TYPE C DOMAIN-CONTAINING PROTEIN-RELATED"/>
    <property type="match status" value="1"/>
</dbReference>
<proteinExistence type="predicted"/>